<dbReference type="GO" id="GO:0016491">
    <property type="term" value="F:oxidoreductase activity"/>
    <property type="evidence" value="ECO:0007669"/>
    <property type="project" value="UniProtKB-KW"/>
</dbReference>
<evidence type="ECO:0000259" key="3">
    <source>
        <dbReference type="SMART" id="SM00822"/>
    </source>
</evidence>
<keyword evidence="5" id="KW-1185">Reference proteome</keyword>
<dbReference type="Proteomes" id="UP000295351">
    <property type="component" value="Unassembled WGS sequence"/>
</dbReference>
<organism evidence="4 5">
    <name type="scientific">Shinella granuli</name>
    <dbReference type="NCBI Taxonomy" id="323621"/>
    <lineage>
        <taxon>Bacteria</taxon>
        <taxon>Pseudomonadati</taxon>
        <taxon>Pseudomonadota</taxon>
        <taxon>Alphaproteobacteria</taxon>
        <taxon>Hyphomicrobiales</taxon>
        <taxon>Rhizobiaceae</taxon>
        <taxon>Shinella</taxon>
    </lineage>
</organism>
<dbReference type="Pfam" id="PF00106">
    <property type="entry name" value="adh_short"/>
    <property type="match status" value="1"/>
</dbReference>
<keyword evidence="1" id="KW-0560">Oxidoreductase</keyword>
<dbReference type="NCBIfam" id="NF009386">
    <property type="entry name" value="PRK12745.1"/>
    <property type="match status" value="1"/>
</dbReference>
<evidence type="ECO:0000256" key="1">
    <source>
        <dbReference type="ARBA" id="ARBA00023002"/>
    </source>
</evidence>
<name>A0A4R2CBT8_SHIGR</name>
<dbReference type="PANTHER" id="PTHR43639">
    <property type="entry name" value="OXIDOREDUCTASE, SHORT-CHAIN DEHYDROGENASE/REDUCTASE FAMILY (AFU_ORTHOLOGUE AFUA_5G02870)"/>
    <property type="match status" value="1"/>
</dbReference>
<dbReference type="InterPro" id="IPR020904">
    <property type="entry name" value="Sc_DH/Rdtase_CS"/>
</dbReference>
<sequence>MSAASARPVALVTGSSRGIGLAVAEALAREGFAVAVNGPADDAELAAAVERIAAHGVPVAAAPFDVAAVAGHAAALDAVEQALGPLTTLVNNAGVGVLKRGDMLDVSEESWDRCFAVNAKAMFFLSQAFARRLLARSRAPLFHSIVNVTSSNAVAVAEQRAEYCASKAAAAMVSKTLAVRLGRENIAVYDVQPGLIATEMTAPVIAAYRERAAQGLTLFPRVGEPDEVGTLVASLATGRLPYTTGLSIPADAGMLVPRF</sequence>
<reference evidence="4 5" key="1">
    <citation type="submission" date="2019-03" db="EMBL/GenBank/DDBJ databases">
        <title>Genomic Encyclopedia of Type Strains, Phase IV (KMG-IV): sequencing the most valuable type-strain genomes for metagenomic binning, comparative biology and taxonomic classification.</title>
        <authorList>
            <person name="Goeker M."/>
        </authorList>
    </citation>
    <scope>NUCLEOTIDE SEQUENCE [LARGE SCALE GENOMIC DNA]</scope>
    <source>
        <strain evidence="4 5">DSM 18401</strain>
    </source>
</reference>
<evidence type="ECO:0000313" key="5">
    <source>
        <dbReference type="Proteomes" id="UP000295351"/>
    </source>
</evidence>
<dbReference type="RefSeq" id="WP_133036228.1">
    <property type="nucleotide sequence ID" value="NZ_BAABEI010000012.1"/>
</dbReference>
<proteinExistence type="inferred from homology"/>
<evidence type="ECO:0000256" key="2">
    <source>
        <dbReference type="RuleBase" id="RU000363"/>
    </source>
</evidence>
<dbReference type="PROSITE" id="PS00061">
    <property type="entry name" value="ADH_SHORT"/>
    <property type="match status" value="1"/>
</dbReference>
<dbReference type="PANTHER" id="PTHR43639:SF9">
    <property type="entry name" value="BLL5898 PROTEIN"/>
    <property type="match status" value="1"/>
</dbReference>
<protein>
    <submittedName>
        <fullName evidence="4">NAD(P)-dependent dehydrogenase (Short-subunit alcohol dehydrogenase family)</fullName>
    </submittedName>
</protein>
<dbReference type="Gene3D" id="3.40.50.720">
    <property type="entry name" value="NAD(P)-binding Rossmann-like Domain"/>
    <property type="match status" value="1"/>
</dbReference>
<gene>
    <name evidence="4" type="ORF">EV665_12321</name>
</gene>
<dbReference type="InterPro" id="IPR036291">
    <property type="entry name" value="NAD(P)-bd_dom_sf"/>
</dbReference>
<comment type="similarity">
    <text evidence="2">Belongs to the short-chain dehydrogenases/reductases (SDR) family.</text>
</comment>
<dbReference type="SUPFAM" id="SSF51735">
    <property type="entry name" value="NAD(P)-binding Rossmann-fold domains"/>
    <property type="match status" value="1"/>
</dbReference>
<feature type="domain" description="Ketoreductase" evidence="3">
    <location>
        <begin position="8"/>
        <end position="194"/>
    </location>
</feature>
<dbReference type="PRINTS" id="PR00080">
    <property type="entry name" value="SDRFAMILY"/>
</dbReference>
<dbReference type="InterPro" id="IPR002347">
    <property type="entry name" value="SDR_fam"/>
</dbReference>
<accession>A0A4R2CBT8</accession>
<dbReference type="EMBL" id="SLVX01000023">
    <property type="protein sequence ID" value="TCN37052.1"/>
    <property type="molecule type" value="Genomic_DNA"/>
</dbReference>
<dbReference type="SMART" id="SM00822">
    <property type="entry name" value="PKS_KR"/>
    <property type="match status" value="1"/>
</dbReference>
<dbReference type="PRINTS" id="PR00081">
    <property type="entry name" value="GDHRDH"/>
</dbReference>
<dbReference type="AlphaFoldDB" id="A0A4R2CBT8"/>
<evidence type="ECO:0000313" key="4">
    <source>
        <dbReference type="EMBL" id="TCN37052.1"/>
    </source>
</evidence>
<dbReference type="InterPro" id="IPR057326">
    <property type="entry name" value="KR_dom"/>
</dbReference>
<comment type="caution">
    <text evidence="4">The sequence shown here is derived from an EMBL/GenBank/DDBJ whole genome shotgun (WGS) entry which is preliminary data.</text>
</comment>